<reference evidence="2 3" key="1">
    <citation type="journal article" date="2016" name="Sci. Rep.">
        <title>The Dendrobium catenatum Lindl. genome sequence provides insights into polysaccharide synthase, floral development and adaptive evolution.</title>
        <authorList>
            <person name="Zhang G.Q."/>
            <person name="Xu Q."/>
            <person name="Bian C."/>
            <person name="Tsai W.C."/>
            <person name="Yeh C.M."/>
            <person name="Liu K.W."/>
            <person name="Yoshida K."/>
            <person name="Zhang L.S."/>
            <person name="Chang S.B."/>
            <person name="Chen F."/>
            <person name="Shi Y."/>
            <person name="Su Y.Y."/>
            <person name="Zhang Y.Q."/>
            <person name="Chen L.J."/>
            <person name="Yin Y."/>
            <person name="Lin M."/>
            <person name="Huang H."/>
            <person name="Deng H."/>
            <person name="Wang Z.W."/>
            <person name="Zhu S.L."/>
            <person name="Zhao X."/>
            <person name="Deng C."/>
            <person name="Niu S.C."/>
            <person name="Huang J."/>
            <person name="Wang M."/>
            <person name="Liu G.H."/>
            <person name="Yang H.J."/>
            <person name="Xiao X.J."/>
            <person name="Hsiao Y.Y."/>
            <person name="Wu W.L."/>
            <person name="Chen Y.Y."/>
            <person name="Mitsuda N."/>
            <person name="Ohme-Takagi M."/>
            <person name="Luo Y.B."/>
            <person name="Van de Peer Y."/>
            <person name="Liu Z.J."/>
        </authorList>
    </citation>
    <scope>NUCLEOTIDE SEQUENCE [LARGE SCALE GENOMIC DNA]</scope>
    <source>
        <tissue evidence="2">The whole plant</tissue>
    </source>
</reference>
<name>A0A2I0VDD9_9ASPA</name>
<evidence type="ECO:0000313" key="2">
    <source>
        <dbReference type="EMBL" id="PKU61421.1"/>
    </source>
</evidence>
<keyword evidence="3" id="KW-1185">Reference proteome</keyword>
<protein>
    <recommendedName>
        <fullName evidence="4">Prolamin-like domain-containing protein</fullName>
    </recommendedName>
</protein>
<dbReference type="OrthoDB" id="727503at2759"/>
<accession>A0A2I0VDD9</accession>
<dbReference type="Proteomes" id="UP000233837">
    <property type="component" value="Unassembled WGS sequence"/>
</dbReference>
<organism evidence="2 3">
    <name type="scientific">Dendrobium catenatum</name>
    <dbReference type="NCBI Taxonomy" id="906689"/>
    <lineage>
        <taxon>Eukaryota</taxon>
        <taxon>Viridiplantae</taxon>
        <taxon>Streptophyta</taxon>
        <taxon>Embryophyta</taxon>
        <taxon>Tracheophyta</taxon>
        <taxon>Spermatophyta</taxon>
        <taxon>Magnoliopsida</taxon>
        <taxon>Liliopsida</taxon>
        <taxon>Asparagales</taxon>
        <taxon>Orchidaceae</taxon>
        <taxon>Epidendroideae</taxon>
        <taxon>Malaxideae</taxon>
        <taxon>Dendrobiinae</taxon>
        <taxon>Dendrobium</taxon>
    </lineage>
</organism>
<reference evidence="2 3" key="2">
    <citation type="journal article" date="2017" name="Nature">
        <title>The Apostasia genome and the evolution of orchids.</title>
        <authorList>
            <person name="Zhang G.Q."/>
            <person name="Liu K.W."/>
            <person name="Li Z."/>
            <person name="Lohaus R."/>
            <person name="Hsiao Y.Y."/>
            <person name="Niu S.C."/>
            <person name="Wang J.Y."/>
            <person name="Lin Y.C."/>
            <person name="Xu Q."/>
            <person name="Chen L.J."/>
            <person name="Yoshida K."/>
            <person name="Fujiwara S."/>
            <person name="Wang Z.W."/>
            <person name="Zhang Y.Q."/>
            <person name="Mitsuda N."/>
            <person name="Wang M."/>
            <person name="Liu G.H."/>
            <person name="Pecoraro L."/>
            <person name="Huang H.X."/>
            <person name="Xiao X.J."/>
            <person name="Lin M."/>
            <person name="Wu X.Y."/>
            <person name="Wu W.L."/>
            <person name="Chen Y.Y."/>
            <person name="Chang S.B."/>
            <person name="Sakamoto S."/>
            <person name="Ohme-Takagi M."/>
            <person name="Yagi M."/>
            <person name="Zeng S.J."/>
            <person name="Shen C.Y."/>
            <person name="Yeh C.M."/>
            <person name="Luo Y.B."/>
            <person name="Tsai W.C."/>
            <person name="Van de Peer Y."/>
            <person name="Liu Z.J."/>
        </authorList>
    </citation>
    <scope>NUCLEOTIDE SEQUENCE [LARGE SCALE GENOMIC DNA]</scope>
    <source>
        <tissue evidence="2">The whole plant</tissue>
    </source>
</reference>
<evidence type="ECO:0000313" key="3">
    <source>
        <dbReference type="Proteomes" id="UP000233837"/>
    </source>
</evidence>
<evidence type="ECO:0000256" key="1">
    <source>
        <dbReference type="SAM" id="SignalP"/>
    </source>
</evidence>
<gene>
    <name evidence="2" type="ORF">MA16_Dca029017</name>
</gene>
<evidence type="ECO:0008006" key="4">
    <source>
        <dbReference type="Google" id="ProtNLM"/>
    </source>
</evidence>
<dbReference type="EMBL" id="KZ504691">
    <property type="protein sequence ID" value="PKU61421.1"/>
    <property type="molecule type" value="Genomic_DNA"/>
</dbReference>
<feature type="chain" id="PRO_5014180848" description="Prolamin-like domain-containing protein" evidence="1">
    <location>
        <begin position="30"/>
        <end position="118"/>
    </location>
</feature>
<feature type="signal peptide" evidence="1">
    <location>
        <begin position="1"/>
        <end position="29"/>
    </location>
</feature>
<dbReference type="AlphaFoldDB" id="A0A2I0VDD9"/>
<keyword evidence="1" id="KW-0732">Signal</keyword>
<sequence length="118" mass="13404">MAKLSSKTSAILLMVVFAMISSLPREAESSKLTISWPKWFWCFPECVIGKTCFMKVHEFCRHELPDVSVLNCILVALEWCDIMFFDLNKMVIPPYPPSANSLNGTNETTALKQEVDLE</sequence>
<proteinExistence type="predicted"/>